<dbReference type="eggNOG" id="COG1396">
    <property type="taxonomic scope" value="Bacteria"/>
</dbReference>
<dbReference type="KEGG" id="dgg:DGI_0915"/>
<dbReference type="PROSITE" id="PS50943">
    <property type="entry name" value="HTH_CROC1"/>
    <property type="match status" value="1"/>
</dbReference>
<evidence type="ECO:0000313" key="4">
    <source>
        <dbReference type="Proteomes" id="UP000016587"/>
    </source>
</evidence>
<sequence length="150" mass="16294">MPKTAEAQERDNRGLQFFGERLAGLRKKAGLTQRALAENIGVAVNSIQNYESGKTPSGDVLCRLANVLGCSIDWLLTGVHPAPPAPKSICPELDLERLRDAIEAVEEGLTSIRQTLRPEKKAELIVAAYSLMRTETEAKGSIVTLLRAVV</sequence>
<proteinExistence type="predicted"/>
<organism evidence="3 4">
    <name type="scientific">Megalodesulfovibrio gigas (strain ATCC 19364 / DSM 1382 / NCIMB 9332 / VKM B-1759)</name>
    <name type="common">Desulfovibrio gigas</name>
    <dbReference type="NCBI Taxonomy" id="1121448"/>
    <lineage>
        <taxon>Bacteria</taxon>
        <taxon>Pseudomonadati</taxon>
        <taxon>Thermodesulfobacteriota</taxon>
        <taxon>Desulfovibrionia</taxon>
        <taxon>Desulfovibrionales</taxon>
        <taxon>Desulfovibrionaceae</taxon>
        <taxon>Megalodesulfovibrio</taxon>
    </lineage>
</organism>
<keyword evidence="4" id="KW-1185">Reference proteome</keyword>
<gene>
    <name evidence="3" type="ORF">DGI_0915</name>
</gene>
<evidence type="ECO:0000259" key="2">
    <source>
        <dbReference type="PROSITE" id="PS50943"/>
    </source>
</evidence>
<dbReference type="InterPro" id="IPR010982">
    <property type="entry name" value="Lambda_DNA-bd_dom_sf"/>
</dbReference>
<dbReference type="Proteomes" id="UP000016587">
    <property type="component" value="Chromosome"/>
</dbReference>
<accession>T2G9F1</accession>
<keyword evidence="1" id="KW-0238">DNA-binding</keyword>
<dbReference type="CDD" id="cd00093">
    <property type="entry name" value="HTH_XRE"/>
    <property type="match status" value="1"/>
</dbReference>
<dbReference type="Gene3D" id="1.10.260.40">
    <property type="entry name" value="lambda repressor-like DNA-binding domains"/>
    <property type="match status" value="1"/>
</dbReference>
<reference evidence="3 4" key="1">
    <citation type="journal article" date="2013" name="J. Bacteriol.">
        <title>Roles of HynAB and Ech, the only two hydrogenases found in the model sulfate reducer Desulfovibrio gigas.</title>
        <authorList>
            <person name="Morais-Silva F.O."/>
            <person name="Santos C.I."/>
            <person name="Rodrigues R."/>
            <person name="Pereira I.A."/>
            <person name="Rodrigues-Pousada C."/>
        </authorList>
    </citation>
    <scope>NUCLEOTIDE SEQUENCE [LARGE SCALE GENOMIC DNA]</scope>
    <source>
        <strain evidence="4">ATCC 19364 / DSM 1382 / NCIMB 9332 / VKM B-1759</strain>
    </source>
</reference>
<dbReference type="EMBL" id="CP006585">
    <property type="protein sequence ID" value="AGW12804.1"/>
    <property type="molecule type" value="Genomic_DNA"/>
</dbReference>
<dbReference type="PANTHER" id="PTHR46558:SF11">
    <property type="entry name" value="HTH-TYPE TRANSCRIPTIONAL REGULATOR XRE"/>
    <property type="match status" value="1"/>
</dbReference>
<dbReference type="STRING" id="1121448.DGI_0915"/>
<dbReference type="SMART" id="SM00530">
    <property type="entry name" value="HTH_XRE"/>
    <property type="match status" value="1"/>
</dbReference>
<name>T2G9F1_MEGG1</name>
<reference evidence="4" key="2">
    <citation type="submission" date="2013-07" db="EMBL/GenBank/DDBJ databases">
        <authorList>
            <person name="Morais-Silva F.O."/>
            <person name="Rezende A.M."/>
            <person name="Pimentel C."/>
            <person name="Resende D.M."/>
            <person name="Santos C.I."/>
            <person name="Clemente C."/>
            <person name="de Oliveira L.M."/>
            <person name="da Silva S.M."/>
            <person name="Costa D.A."/>
            <person name="Varela-Raposo A."/>
            <person name="Horacio E.C.A."/>
            <person name="Matos M."/>
            <person name="Flores O."/>
            <person name="Ruiz J.C."/>
            <person name="Rodrigues-Pousada C."/>
        </authorList>
    </citation>
    <scope>NUCLEOTIDE SEQUENCE [LARGE SCALE GENOMIC DNA]</scope>
    <source>
        <strain evidence="4">ATCC 19364 / DSM 1382 / NCIMB 9332 / VKM B-1759</strain>
    </source>
</reference>
<dbReference type="PANTHER" id="PTHR46558">
    <property type="entry name" value="TRACRIPTIONAL REGULATORY PROTEIN-RELATED-RELATED"/>
    <property type="match status" value="1"/>
</dbReference>
<dbReference type="SUPFAM" id="SSF47413">
    <property type="entry name" value="lambda repressor-like DNA-binding domains"/>
    <property type="match status" value="1"/>
</dbReference>
<dbReference type="PATRIC" id="fig|1121448.10.peg.914"/>
<dbReference type="GO" id="GO:0003677">
    <property type="term" value="F:DNA binding"/>
    <property type="evidence" value="ECO:0007669"/>
    <property type="project" value="UniProtKB-KW"/>
</dbReference>
<evidence type="ECO:0000256" key="1">
    <source>
        <dbReference type="ARBA" id="ARBA00023125"/>
    </source>
</evidence>
<dbReference type="Pfam" id="PF01381">
    <property type="entry name" value="HTH_3"/>
    <property type="match status" value="1"/>
</dbReference>
<feature type="domain" description="HTH cro/C1-type" evidence="2">
    <location>
        <begin position="22"/>
        <end position="75"/>
    </location>
</feature>
<dbReference type="AlphaFoldDB" id="T2G9F1"/>
<protein>
    <submittedName>
        <fullName evidence="3">Putative CI repressor</fullName>
    </submittedName>
</protein>
<dbReference type="HOGENOM" id="CLU_1737590_0_0_7"/>
<evidence type="ECO:0000313" key="3">
    <source>
        <dbReference type="EMBL" id="AGW12804.1"/>
    </source>
</evidence>
<dbReference type="InterPro" id="IPR001387">
    <property type="entry name" value="Cro/C1-type_HTH"/>
</dbReference>